<dbReference type="Proteomes" id="UP000189933">
    <property type="component" value="Unassembled WGS sequence"/>
</dbReference>
<gene>
    <name evidence="1" type="ORF">SAMN02745885_01962</name>
</gene>
<dbReference type="InterPro" id="IPR011004">
    <property type="entry name" value="Trimer_LpxA-like_sf"/>
</dbReference>
<name>A0A1T4R7A3_9FIRM</name>
<dbReference type="GO" id="GO:0016740">
    <property type="term" value="F:transferase activity"/>
    <property type="evidence" value="ECO:0007669"/>
    <property type="project" value="UniProtKB-KW"/>
</dbReference>
<organism evidence="1 2">
    <name type="scientific">Carboxydocella sporoproducens DSM 16521</name>
    <dbReference type="NCBI Taxonomy" id="1121270"/>
    <lineage>
        <taxon>Bacteria</taxon>
        <taxon>Bacillati</taxon>
        <taxon>Bacillota</taxon>
        <taxon>Clostridia</taxon>
        <taxon>Eubacteriales</taxon>
        <taxon>Clostridiales Family XVI. Incertae Sedis</taxon>
        <taxon>Carboxydocella</taxon>
    </lineage>
</organism>
<keyword evidence="1" id="KW-0808">Transferase</keyword>
<dbReference type="Gene3D" id="2.160.10.10">
    <property type="entry name" value="Hexapeptide repeat proteins"/>
    <property type="match status" value="1"/>
</dbReference>
<keyword evidence="2" id="KW-1185">Reference proteome</keyword>
<sequence length="161" mass="17979">MKRRVESYRVEGPNSMQHWTRIISPWRVMFNFAIIQLGRYCPSLRLKAWLYRHLLGMQLGKNVSLGLMMMPDIFFPNRISIGDNTVIGYNCTILTHEYLVEEYRLGEVKIGKNVMIGANTTILPGVTIGDGAKISAMSLVTGDVEAGAVVGGIPARPLRIN</sequence>
<dbReference type="OrthoDB" id="9801697at2"/>
<evidence type="ECO:0000313" key="2">
    <source>
        <dbReference type="Proteomes" id="UP000189933"/>
    </source>
</evidence>
<protein>
    <submittedName>
        <fullName evidence="1">Hexapeptide repeat of succinyl-transferase</fullName>
    </submittedName>
</protein>
<dbReference type="PANTHER" id="PTHR43300">
    <property type="entry name" value="ACETYLTRANSFERASE"/>
    <property type="match status" value="1"/>
</dbReference>
<reference evidence="2" key="1">
    <citation type="submission" date="2017-02" db="EMBL/GenBank/DDBJ databases">
        <authorList>
            <person name="Varghese N."/>
            <person name="Submissions S."/>
        </authorList>
    </citation>
    <scope>NUCLEOTIDE SEQUENCE [LARGE SCALE GENOMIC DNA]</scope>
    <source>
        <strain evidence="2">DSM 16521</strain>
    </source>
</reference>
<accession>A0A1T4R7A3</accession>
<dbReference type="CDD" id="cd04647">
    <property type="entry name" value="LbH_MAT_like"/>
    <property type="match status" value="1"/>
</dbReference>
<dbReference type="InterPro" id="IPR001451">
    <property type="entry name" value="Hexapep"/>
</dbReference>
<dbReference type="Pfam" id="PF00132">
    <property type="entry name" value="Hexapep"/>
    <property type="match status" value="1"/>
</dbReference>
<dbReference type="InterPro" id="IPR050179">
    <property type="entry name" value="Trans_hexapeptide_repeat"/>
</dbReference>
<dbReference type="EMBL" id="FUXM01000026">
    <property type="protein sequence ID" value="SKA11982.1"/>
    <property type="molecule type" value="Genomic_DNA"/>
</dbReference>
<dbReference type="AlphaFoldDB" id="A0A1T4R7A3"/>
<proteinExistence type="predicted"/>
<dbReference type="Pfam" id="PF14602">
    <property type="entry name" value="Hexapep_2"/>
    <property type="match status" value="1"/>
</dbReference>
<dbReference type="PANTHER" id="PTHR43300:SF6">
    <property type="entry name" value="ACETYLTRANSFERASE YVOF-RELATED"/>
    <property type="match status" value="1"/>
</dbReference>
<dbReference type="RefSeq" id="WP_078665994.1">
    <property type="nucleotide sequence ID" value="NZ_FUXM01000026.1"/>
</dbReference>
<evidence type="ECO:0000313" key="1">
    <source>
        <dbReference type="EMBL" id="SKA11982.1"/>
    </source>
</evidence>
<dbReference type="SUPFAM" id="SSF51161">
    <property type="entry name" value="Trimeric LpxA-like enzymes"/>
    <property type="match status" value="1"/>
</dbReference>